<dbReference type="AlphaFoldDB" id="A0A0U5B1H6"/>
<dbReference type="EMBL" id="AP017312">
    <property type="protein sequence ID" value="BAU28128.1"/>
    <property type="molecule type" value="Genomic_DNA"/>
</dbReference>
<organism evidence="1 2">
    <name type="scientific">Aneurinibacillus soli</name>
    <dbReference type="NCBI Taxonomy" id="1500254"/>
    <lineage>
        <taxon>Bacteria</taxon>
        <taxon>Bacillati</taxon>
        <taxon>Bacillota</taxon>
        <taxon>Bacilli</taxon>
        <taxon>Bacillales</taxon>
        <taxon>Paenibacillaceae</taxon>
        <taxon>Aneurinibacillus group</taxon>
        <taxon>Aneurinibacillus</taxon>
    </lineage>
</organism>
<dbReference type="Proteomes" id="UP000217696">
    <property type="component" value="Chromosome"/>
</dbReference>
<proteinExistence type="predicted"/>
<sequence length="58" mass="6594">MQPDLVTILAVTALFLALCIAYKSIKISFKWNNIEFNIEASREKKEKSDADTSDSQQE</sequence>
<reference evidence="1 2" key="1">
    <citation type="submission" date="2015-12" db="EMBL/GenBank/DDBJ databases">
        <title>Genome sequence of Aneurinibacillus soli.</title>
        <authorList>
            <person name="Lee J.S."/>
            <person name="Lee K.C."/>
            <person name="Kim K.K."/>
            <person name="Lee B.W."/>
        </authorList>
    </citation>
    <scope>NUCLEOTIDE SEQUENCE [LARGE SCALE GENOMIC DNA]</scope>
    <source>
        <strain evidence="1 2">CB4</strain>
    </source>
</reference>
<keyword evidence="2" id="KW-1185">Reference proteome</keyword>
<evidence type="ECO:0000313" key="1">
    <source>
        <dbReference type="EMBL" id="BAU28128.1"/>
    </source>
</evidence>
<evidence type="ECO:0000313" key="2">
    <source>
        <dbReference type="Proteomes" id="UP000217696"/>
    </source>
</evidence>
<protein>
    <submittedName>
        <fullName evidence="1">Uncharacterized protein</fullName>
    </submittedName>
</protein>
<gene>
    <name evidence="1" type="ORF">CB4_02302</name>
</gene>
<name>A0A0U5B1H6_9BACL</name>
<accession>A0A0U5B1H6</accession>
<dbReference type="KEGG" id="asoc:CB4_02302"/>
<dbReference type="RefSeq" id="WP_157737941.1">
    <property type="nucleotide sequence ID" value="NZ_AP017312.1"/>
</dbReference>